<dbReference type="STRING" id="1527.SAMN04489757_1219"/>
<dbReference type="SUPFAM" id="SSF48208">
    <property type="entry name" value="Six-hairpin glycosidases"/>
    <property type="match status" value="1"/>
</dbReference>
<organism evidence="1 2">
    <name type="scientific">Anaerocolumna aminovalerica</name>
    <dbReference type="NCBI Taxonomy" id="1527"/>
    <lineage>
        <taxon>Bacteria</taxon>
        <taxon>Bacillati</taxon>
        <taxon>Bacillota</taxon>
        <taxon>Clostridia</taxon>
        <taxon>Lachnospirales</taxon>
        <taxon>Lachnospiraceae</taxon>
        <taxon>Anaerocolumna</taxon>
    </lineage>
</organism>
<dbReference type="PANTHER" id="PTHR31616">
    <property type="entry name" value="TREHALASE"/>
    <property type="match status" value="1"/>
</dbReference>
<accession>A0A1I5GNF2</accession>
<dbReference type="PANTHER" id="PTHR31616:SF0">
    <property type="entry name" value="GLUCAN 1,4-ALPHA-GLUCOSIDASE"/>
    <property type="match status" value="1"/>
</dbReference>
<sequence length="626" mass="72255">MKMDRKPYTGVGLVGNENVAAIYTVNNGIIDINGTGIYHLFYKNYKHDLLQSAVSMIRVNDRLYFGNRKWNEYTHPHHLVPERTEVLDGFRYTDNFILEEDNLEKTDIIYAYGNNRVVFETTVSNKASEAKKIGCFGYIAVRNEEPILGEVLTDDALCIQTGEAYIGMATCESNENYIVEDSPTDFSYQTFLDVKNRNQKIKGINTNCRVGCVKGKEYELKAGESITFQWALVFADTKEELINDLQSLDFKYVAIEAKEYWKRWLAKGNKRVQEVASIHKNDNDEEFLDFVTRNRIAMKAVCQNGFIPADLTGHYYSNKMPCYYARDSIMVARGFLLAGHYEECEEIIQYLIKRKRKSNGEFYQRYDGLGEPNEGANNNVSHQIDSIGYFGRIVYEFYKRTGKILASEELLQELVSVIENSEHKNGMVGPEGGVNEGVFGAAFITSSNMFIYGGIKAMEELFVVFENKEYEKRCQKLCEQIYQGIQTTFNKELERYDYGYVNYHDRVVCKYDTPQYFGPIYGYPNDENMKKTHEYFLKHASFFKDGIGYSEQEYHHGPWLFNTLACAEYCKVHGEASEYRKKMLWAKNHANAYGLMPEAVDANDESISFINPLTWACAEFVASYYR</sequence>
<proteinExistence type="predicted"/>
<dbReference type="Proteomes" id="UP000198806">
    <property type="component" value="Unassembled WGS sequence"/>
</dbReference>
<dbReference type="OrthoDB" id="2064283at2"/>
<name>A0A1I5GNF2_9FIRM</name>
<dbReference type="RefSeq" id="WP_091687175.1">
    <property type="nucleotide sequence ID" value="NZ_BAABFM010000073.1"/>
</dbReference>
<dbReference type="Gene3D" id="1.50.10.10">
    <property type="match status" value="1"/>
</dbReference>
<dbReference type="InterPro" id="IPR008928">
    <property type="entry name" value="6-hairpin_glycosidase_sf"/>
</dbReference>
<reference evidence="1 2" key="1">
    <citation type="submission" date="2016-10" db="EMBL/GenBank/DDBJ databases">
        <authorList>
            <person name="de Groot N.N."/>
        </authorList>
    </citation>
    <scope>NUCLEOTIDE SEQUENCE [LARGE SCALE GENOMIC DNA]</scope>
    <source>
        <strain evidence="1 2">DSM 1283</strain>
    </source>
</reference>
<protein>
    <submittedName>
        <fullName evidence="1">Glucoamylase (Glucan-1,4-alpha-glucosidase), GH15 family</fullName>
    </submittedName>
</protein>
<dbReference type="InterPro" id="IPR012341">
    <property type="entry name" value="6hp_glycosidase-like_sf"/>
</dbReference>
<dbReference type="GO" id="GO:0005975">
    <property type="term" value="P:carbohydrate metabolic process"/>
    <property type="evidence" value="ECO:0007669"/>
    <property type="project" value="InterPro"/>
</dbReference>
<dbReference type="AlphaFoldDB" id="A0A1I5GNF2"/>
<dbReference type="GO" id="GO:0004553">
    <property type="term" value="F:hydrolase activity, hydrolyzing O-glycosyl compounds"/>
    <property type="evidence" value="ECO:0007669"/>
    <property type="project" value="TreeGrafter"/>
</dbReference>
<gene>
    <name evidence="1" type="ORF">SAMN04489757_1219</name>
</gene>
<evidence type="ECO:0000313" key="2">
    <source>
        <dbReference type="Proteomes" id="UP000198806"/>
    </source>
</evidence>
<dbReference type="EMBL" id="FOWD01000021">
    <property type="protein sequence ID" value="SFO37467.1"/>
    <property type="molecule type" value="Genomic_DNA"/>
</dbReference>
<evidence type="ECO:0000313" key="1">
    <source>
        <dbReference type="EMBL" id="SFO37467.1"/>
    </source>
</evidence>
<keyword evidence="2" id="KW-1185">Reference proteome</keyword>